<dbReference type="Gene3D" id="3.40.50.620">
    <property type="entry name" value="HUPs"/>
    <property type="match status" value="1"/>
</dbReference>
<feature type="domain" description="Cytidyltransferase-like" evidence="2">
    <location>
        <begin position="210"/>
        <end position="405"/>
    </location>
</feature>
<keyword evidence="4" id="KW-1185">Reference proteome</keyword>
<dbReference type="InterPro" id="IPR004821">
    <property type="entry name" value="Cyt_trans-like"/>
</dbReference>
<dbReference type="OrthoDB" id="330671at2759"/>
<feature type="compositionally biased region" description="Basic and acidic residues" evidence="1">
    <location>
        <begin position="402"/>
        <end position="417"/>
    </location>
</feature>
<reference evidence="3 4" key="1">
    <citation type="submission" date="2019-04" db="EMBL/GenBank/DDBJ databases">
        <title>High contiguity whole genome sequence and gene annotation resource for two Venturia nashicola isolates.</title>
        <authorList>
            <person name="Prokchorchik M."/>
            <person name="Won K."/>
            <person name="Lee Y."/>
            <person name="Choi E.D."/>
            <person name="Segonzac C."/>
            <person name="Sohn K.H."/>
        </authorList>
    </citation>
    <scope>NUCLEOTIDE SEQUENCE [LARGE SCALE GENOMIC DNA]</scope>
    <source>
        <strain evidence="3 4">PRI2</strain>
    </source>
</reference>
<evidence type="ECO:0000256" key="1">
    <source>
        <dbReference type="SAM" id="MobiDB-lite"/>
    </source>
</evidence>
<keyword evidence="3" id="KW-0808">Transferase</keyword>
<proteinExistence type="predicted"/>
<evidence type="ECO:0000313" key="4">
    <source>
        <dbReference type="Proteomes" id="UP000298493"/>
    </source>
</evidence>
<feature type="region of interest" description="Disordered" evidence="1">
    <location>
        <begin position="376"/>
        <end position="417"/>
    </location>
</feature>
<dbReference type="SUPFAM" id="SSF52374">
    <property type="entry name" value="Nucleotidylyl transferase"/>
    <property type="match status" value="1"/>
</dbReference>
<name>A0A4Z1PLR5_9PEZI</name>
<sequence>METTSTSSSALLLLPPIPHPPSFAALKAAYNAPLLTCLRAVGHSIKPASLRILDIALPCPHLHNSSKATRESLYALTQTAVANLYKLLCIISAREGFDVEGLDGIDVRIILLAYPRDGKSFGSTVERVEDKLEGPIVEVGSLARCHKRWSTVYSVESEQGEQLLKQFLSTAKTSCSVQKLRGGIVQVSQRQAEKNHDTTAQTKHHKHVAVGGTFDHLHIGHKLLLTMVAFTVDPTSATEDNKAVITIGITAEDLLKNKKYAEFLEDWHDRYQSVHKFLHGIISFDPANEHPESAREIRNPGPNGHAVLVQYPTGLLIRYVEIWDPFGPTITDEDIDALVISAETRAGGKAVNEKRQEKSWKELDVFEVDVLDADEQEEDAAGIEAQGGGVQEAFQNKLSSTEIRKMQAERSKGRSKV</sequence>
<gene>
    <name evidence="3" type="ORF">E6O75_ATG02178</name>
</gene>
<dbReference type="Pfam" id="PF01467">
    <property type="entry name" value="CTP_transf_like"/>
    <property type="match status" value="1"/>
</dbReference>
<dbReference type="GO" id="GO:0016779">
    <property type="term" value="F:nucleotidyltransferase activity"/>
    <property type="evidence" value="ECO:0007669"/>
    <property type="project" value="UniProtKB-KW"/>
</dbReference>
<dbReference type="Proteomes" id="UP000298493">
    <property type="component" value="Unassembled WGS sequence"/>
</dbReference>
<keyword evidence="3" id="KW-0548">Nucleotidyltransferase</keyword>
<dbReference type="EMBL" id="SNSC02000007">
    <property type="protein sequence ID" value="TID23004.1"/>
    <property type="molecule type" value="Genomic_DNA"/>
</dbReference>
<dbReference type="GO" id="GO:0015937">
    <property type="term" value="P:coenzyme A biosynthetic process"/>
    <property type="evidence" value="ECO:0007669"/>
    <property type="project" value="TreeGrafter"/>
</dbReference>
<comment type="caution">
    <text evidence="3">The sequence shown here is derived from an EMBL/GenBank/DDBJ whole genome shotgun (WGS) entry which is preliminary data.</text>
</comment>
<organism evidence="3 4">
    <name type="scientific">Venturia nashicola</name>
    <dbReference type="NCBI Taxonomy" id="86259"/>
    <lineage>
        <taxon>Eukaryota</taxon>
        <taxon>Fungi</taxon>
        <taxon>Dikarya</taxon>
        <taxon>Ascomycota</taxon>
        <taxon>Pezizomycotina</taxon>
        <taxon>Dothideomycetes</taxon>
        <taxon>Pleosporomycetidae</taxon>
        <taxon>Venturiales</taxon>
        <taxon>Venturiaceae</taxon>
        <taxon>Venturia</taxon>
    </lineage>
</organism>
<dbReference type="AlphaFoldDB" id="A0A4Z1PLR5"/>
<accession>A0A4Z1PLR5</accession>
<dbReference type="PANTHER" id="PTHR10695">
    <property type="entry name" value="DEPHOSPHO-COA KINASE-RELATED"/>
    <property type="match status" value="1"/>
</dbReference>
<protein>
    <submittedName>
        <fullName evidence="3">Pantetheine-phosphate adenylyltransferase family protein</fullName>
    </submittedName>
</protein>
<dbReference type="PANTHER" id="PTHR10695:SF46">
    <property type="entry name" value="BIFUNCTIONAL COENZYME A SYNTHASE-RELATED"/>
    <property type="match status" value="1"/>
</dbReference>
<evidence type="ECO:0000259" key="2">
    <source>
        <dbReference type="Pfam" id="PF01467"/>
    </source>
</evidence>
<dbReference type="STRING" id="86259.A0A4Z1PLR5"/>
<dbReference type="InterPro" id="IPR014729">
    <property type="entry name" value="Rossmann-like_a/b/a_fold"/>
</dbReference>
<dbReference type="GO" id="GO:0004140">
    <property type="term" value="F:dephospho-CoA kinase activity"/>
    <property type="evidence" value="ECO:0007669"/>
    <property type="project" value="TreeGrafter"/>
</dbReference>
<evidence type="ECO:0000313" key="3">
    <source>
        <dbReference type="EMBL" id="TID23004.1"/>
    </source>
</evidence>